<evidence type="ECO:0000313" key="4">
    <source>
        <dbReference type="Proteomes" id="UP000481153"/>
    </source>
</evidence>
<dbReference type="Pfam" id="PF07727">
    <property type="entry name" value="RVT_2"/>
    <property type="match status" value="1"/>
</dbReference>
<feature type="region of interest" description="Disordered" evidence="1">
    <location>
        <begin position="249"/>
        <end position="270"/>
    </location>
</feature>
<dbReference type="Proteomes" id="UP000481153">
    <property type="component" value="Unassembled WGS sequence"/>
</dbReference>
<dbReference type="AlphaFoldDB" id="A0A6G0WMG6"/>
<dbReference type="PANTHER" id="PTHR11439:SF483">
    <property type="entry name" value="PEPTIDE SYNTHASE GLIP-LIKE, PUTATIVE (AFU_ORTHOLOGUE AFUA_3G12920)-RELATED"/>
    <property type="match status" value="1"/>
</dbReference>
<gene>
    <name evidence="3" type="ORF">Ae201684_013710</name>
</gene>
<keyword evidence="4" id="KW-1185">Reference proteome</keyword>
<accession>A0A6G0WMG6</accession>
<dbReference type="CDD" id="cd09272">
    <property type="entry name" value="RNase_HI_RT_Ty1"/>
    <property type="match status" value="1"/>
</dbReference>
<dbReference type="PANTHER" id="PTHR11439">
    <property type="entry name" value="GAG-POL-RELATED RETROTRANSPOSON"/>
    <property type="match status" value="1"/>
</dbReference>
<evidence type="ECO:0000259" key="2">
    <source>
        <dbReference type="Pfam" id="PF07727"/>
    </source>
</evidence>
<proteinExistence type="predicted"/>
<feature type="domain" description="Reverse transcriptase Ty1/copia-type" evidence="2">
    <location>
        <begin position="54"/>
        <end position="257"/>
    </location>
</feature>
<reference evidence="3 4" key="1">
    <citation type="submission" date="2019-07" db="EMBL/GenBank/DDBJ databases">
        <title>Genomics analysis of Aphanomyces spp. identifies a new class of oomycete effector associated with host adaptation.</title>
        <authorList>
            <person name="Gaulin E."/>
        </authorList>
    </citation>
    <scope>NUCLEOTIDE SEQUENCE [LARGE SCALE GENOMIC DNA]</scope>
    <source>
        <strain evidence="3 4">ATCC 201684</strain>
    </source>
</reference>
<dbReference type="VEuPathDB" id="FungiDB:AeMF1_010024"/>
<dbReference type="EMBL" id="VJMJ01000176">
    <property type="protein sequence ID" value="KAF0728526.1"/>
    <property type="molecule type" value="Genomic_DNA"/>
</dbReference>
<dbReference type="InterPro" id="IPR013103">
    <property type="entry name" value="RVT_2"/>
</dbReference>
<comment type="caution">
    <text evidence="3">The sequence shown here is derived from an EMBL/GenBank/DDBJ whole genome shotgun (WGS) entry which is preliminary data.</text>
</comment>
<evidence type="ECO:0000256" key="1">
    <source>
        <dbReference type="SAM" id="MobiDB-lite"/>
    </source>
</evidence>
<organism evidence="3 4">
    <name type="scientific">Aphanomyces euteiches</name>
    <dbReference type="NCBI Taxonomy" id="100861"/>
    <lineage>
        <taxon>Eukaryota</taxon>
        <taxon>Sar</taxon>
        <taxon>Stramenopiles</taxon>
        <taxon>Oomycota</taxon>
        <taxon>Saprolegniomycetes</taxon>
        <taxon>Saprolegniales</taxon>
        <taxon>Verrucalvaceae</taxon>
        <taxon>Aphanomyces</taxon>
    </lineage>
</organism>
<sequence>MQIAQGGYVALVMTIADPKTPHEALSGPNATRWREAMQAEIDNLIEKLYLAVVKYDSKGDVEKFKARLVARGFSQQYGVDYTETYSPVIKQQTVRLILALGTFFGEEIEHMDVPQAYVKAGQDTDIYMEIPAMSLYGLKQSGRMWHTDIDATLLEIGLSKSLLDPCIYYNWSTHGLTVLGLYVDDIIVFSQDHEYLDAIRLRLEQRYQVKSLGDVKRILGINVHRKGGALFLEQTKLIEELLENNDMKDCHPQSSPLPLDHKVTEDGQPSAMSSSKMREIIGSLQWLAGCTRPDVAFATSLLSRFAPNEHHEHAIKRILRYLQGTKHYGLGIKPDGANEMHVFTDADWAGDKSNRRSTTGCIVEAYGAIIHWFSKQQATVTLSTMEAEYRQRLEEQGSAVSLWCDNQSALKNMANDISSTRAKLMDIEYHFIQDEVKKGKVVVGYCATDEMPADGLTKALLIEWFTEARRMMHVVSREDSVAMKALAKSVQLDGGC</sequence>
<evidence type="ECO:0000313" key="3">
    <source>
        <dbReference type="EMBL" id="KAF0728526.1"/>
    </source>
</evidence>
<dbReference type="SUPFAM" id="SSF56672">
    <property type="entry name" value="DNA/RNA polymerases"/>
    <property type="match status" value="1"/>
</dbReference>
<dbReference type="InterPro" id="IPR043502">
    <property type="entry name" value="DNA/RNA_pol_sf"/>
</dbReference>
<name>A0A6G0WMG6_9STRA</name>
<protein>
    <recommendedName>
        <fullName evidence="2">Reverse transcriptase Ty1/copia-type domain-containing protein</fullName>
    </recommendedName>
</protein>